<evidence type="ECO:0000256" key="3">
    <source>
        <dbReference type="ARBA" id="ARBA00022679"/>
    </source>
</evidence>
<comment type="caution">
    <text evidence="7">The sequence shown here is derived from an EMBL/GenBank/DDBJ whole genome shotgun (WGS) entry which is preliminary data.</text>
</comment>
<evidence type="ECO:0000313" key="8">
    <source>
        <dbReference type="Proteomes" id="UP000215767"/>
    </source>
</evidence>
<dbReference type="PANTHER" id="PTHR36449">
    <property type="entry name" value="ACETYLTRANSFERASE-RELATED"/>
    <property type="match status" value="1"/>
</dbReference>
<dbReference type="SUPFAM" id="SSF55729">
    <property type="entry name" value="Acyl-CoA N-acyltransferases (Nat)"/>
    <property type="match status" value="1"/>
</dbReference>
<comment type="catalytic activity">
    <reaction evidence="5">
        <text>glycyl-tRNA(Gly) + acetyl-CoA = N-acetylglycyl-tRNA(Gly) + CoA + H(+)</text>
        <dbReference type="Rhea" id="RHEA:81867"/>
        <dbReference type="Rhea" id="RHEA-COMP:9683"/>
        <dbReference type="Rhea" id="RHEA-COMP:19766"/>
        <dbReference type="ChEBI" id="CHEBI:15378"/>
        <dbReference type="ChEBI" id="CHEBI:57287"/>
        <dbReference type="ChEBI" id="CHEBI:57288"/>
        <dbReference type="ChEBI" id="CHEBI:78522"/>
        <dbReference type="ChEBI" id="CHEBI:232036"/>
    </reaction>
</comment>
<name>A0A261UQY2_9BORD</name>
<dbReference type="PANTHER" id="PTHR36449:SF1">
    <property type="entry name" value="ACETYLTRANSFERASE"/>
    <property type="match status" value="1"/>
</dbReference>
<protein>
    <submittedName>
        <fullName evidence="7">GNAT family N-acetyltransferase</fullName>
    </submittedName>
</protein>
<keyword evidence="1" id="KW-0678">Repressor</keyword>
<organism evidence="7 8">
    <name type="scientific">Bordetella genomosp. 11</name>
    <dbReference type="NCBI Taxonomy" id="1416808"/>
    <lineage>
        <taxon>Bacteria</taxon>
        <taxon>Pseudomonadati</taxon>
        <taxon>Pseudomonadota</taxon>
        <taxon>Betaproteobacteria</taxon>
        <taxon>Burkholderiales</taxon>
        <taxon>Alcaligenaceae</taxon>
        <taxon>Bordetella</taxon>
    </lineage>
</organism>
<keyword evidence="4" id="KW-0012">Acyltransferase</keyword>
<sequence length="168" mass="18194">MTQPAYVIERLAGHDRTQFSCGVPALDGYFSNTVSQDVRRRVATCYVAVAPGGAIAGFYTLAASSIVLADLPEQQKKKLPRYPSVPVVLMGRLAVDSHFTGTGLGGTLLMDALMRCADAEVGAYAMLVDAKDESAVRFYRHHGFISFEREPLRLFLPIASALQAINAQ</sequence>
<dbReference type="RefSeq" id="WP_094840837.1">
    <property type="nucleotide sequence ID" value="NZ_NEVS01000003.1"/>
</dbReference>
<evidence type="ECO:0000256" key="2">
    <source>
        <dbReference type="ARBA" id="ARBA00022649"/>
    </source>
</evidence>
<evidence type="ECO:0000256" key="4">
    <source>
        <dbReference type="ARBA" id="ARBA00023315"/>
    </source>
</evidence>
<evidence type="ECO:0000259" key="6">
    <source>
        <dbReference type="Pfam" id="PF13508"/>
    </source>
</evidence>
<evidence type="ECO:0000256" key="5">
    <source>
        <dbReference type="ARBA" id="ARBA00049880"/>
    </source>
</evidence>
<dbReference type="Gene3D" id="3.40.630.30">
    <property type="match status" value="1"/>
</dbReference>
<dbReference type="GO" id="GO:0016747">
    <property type="term" value="F:acyltransferase activity, transferring groups other than amino-acyl groups"/>
    <property type="evidence" value="ECO:0007669"/>
    <property type="project" value="InterPro"/>
</dbReference>
<dbReference type="Proteomes" id="UP000215767">
    <property type="component" value="Unassembled WGS sequence"/>
</dbReference>
<keyword evidence="2" id="KW-1277">Toxin-antitoxin system</keyword>
<keyword evidence="8" id="KW-1185">Reference proteome</keyword>
<dbReference type="InterPro" id="IPR000182">
    <property type="entry name" value="GNAT_dom"/>
</dbReference>
<reference evidence="8" key="1">
    <citation type="submission" date="2017-05" db="EMBL/GenBank/DDBJ databases">
        <title>Complete and WGS of Bordetella genogroups.</title>
        <authorList>
            <person name="Spilker T."/>
            <person name="Lipuma J."/>
        </authorList>
    </citation>
    <scope>NUCLEOTIDE SEQUENCE [LARGE SCALE GENOMIC DNA]</scope>
    <source>
        <strain evidence="8">AU8856</strain>
    </source>
</reference>
<dbReference type="EMBL" id="NEVS01000003">
    <property type="protein sequence ID" value="OZI64306.1"/>
    <property type="molecule type" value="Genomic_DNA"/>
</dbReference>
<accession>A0A261UQY2</accession>
<keyword evidence="3 7" id="KW-0808">Transferase</keyword>
<proteinExistence type="predicted"/>
<dbReference type="Pfam" id="PF13508">
    <property type="entry name" value="Acetyltransf_7"/>
    <property type="match status" value="1"/>
</dbReference>
<gene>
    <name evidence="7" type="ORF">CAL28_07555</name>
</gene>
<dbReference type="InterPro" id="IPR016181">
    <property type="entry name" value="Acyl_CoA_acyltransferase"/>
</dbReference>
<evidence type="ECO:0000256" key="1">
    <source>
        <dbReference type="ARBA" id="ARBA00022491"/>
    </source>
</evidence>
<feature type="domain" description="N-acetyltransferase" evidence="6">
    <location>
        <begin position="45"/>
        <end position="145"/>
    </location>
</feature>
<dbReference type="OrthoDB" id="9799147at2"/>
<evidence type="ECO:0000313" key="7">
    <source>
        <dbReference type="EMBL" id="OZI64306.1"/>
    </source>
</evidence>
<dbReference type="AlphaFoldDB" id="A0A261UQY2"/>